<reference evidence="19 20" key="1">
    <citation type="journal article" date="2013" name="J. Bacteriol.">
        <title>Roles of HynAB and Ech, the only two hydrogenases found in the model sulfate reducer Desulfovibrio gigas.</title>
        <authorList>
            <person name="Morais-Silva F.O."/>
            <person name="Santos C.I."/>
            <person name="Rodrigues R."/>
            <person name="Pereira I.A."/>
            <person name="Rodrigues-Pousada C."/>
        </authorList>
    </citation>
    <scope>NUCLEOTIDE SEQUENCE [LARGE SCALE GENOMIC DNA]</scope>
    <source>
        <strain evidence="20">ATCC 19364 / DSM 1382 / NCIMB 9332 / VKM B-1759</strain>
    </source>
</reference>
<evidence type="ECO:0000256" key="10">
    <source>
        <dbReference type="ARBA" id="ARBA00068150"/>
    </source>
</evidence>
<dbReference type="SUPFAM" id="SSF47226">
    <property type="entry name" value="Histidine-containing phosphotransfer domain, HPT domain"/>
    <property type="match status" value="1"/>
</dbReference>
<dbReference type="KEGG" id="dgg:DGI_1948"/>
<feature type="region of interest" description="Disordered" evidence="13">
    <location>
        <begin position="863"/>
        <end position="926"/>
    </location>
</feature>
<dbReference type="CDD" id="cd16922">
    <property type="entry name" value="HATPase_EvgS-ArcB-TorS-like"/>
    <property type="match status" value="1"/>
</dbReference>
<dbReference type="NCBIfam" id="TIGR00229">
    <property type="entry name" value="sensory_box"/>
    <property type="match status" value="1"/>
</dbReference>
<dbReference type="InterPro" id="IPR036890">
    <property type="entry name" value="HATPase_C_sf"/>
</dbReference>
<dbReference type="SMART" id="SM00448">
    <property type="entry name" value="REC"/>
    <property type="match status" value="2"/>
</dbReference>
<dbReference type="InterPro" id="IPR000700">
    <property type="entry name" value="PAS-assoc_C"/>
</dbReference>
<dbReference type="InterPro" id="IPR035965">
    <property type="entry name" value="PAS-like_dom_sf"/>
</dbReference>
<dbReference type="AlphaFoldDB" id="T2GAX0"/>
<dbReference type="Pfam" id="PF00072">
    <property type="entry name" value="Response_reg"/>
    <property type="match status" value="2"/>
</dbReference>
<gene>
    <name evidence="19" type="ORF">DGI_1948</name>
</gene>
<dbReference type="InterPro" id="IPR003594">
    <property type="entry name" value="HATPase_dom"/>
</dbReference>
<evidence type="ECO:0000256" key="1">
    <source>
        <dbReference type="ARBA" id="ARBA00000085"/>
    </source>
</evidence>
<feature type="modified residue" description="4-aspartylphosphate" evidence="12">
    <location>
        <position position="785"/>
    </location>
</feature>
<evidence type="ECO:0000313" key="19">
    <source>
        <dbReference type="EMBL" id="AGW13725.1"/>
    </source>
</evidence>
<keyword evidence="3 12" id="KW-0597">Phosphoprotein</keyword>
<dbReference type="GO" id="GO:0000155">
    <property type="term" value="F:phosphorelay sensor kinase activity"/>
    <property type="evidence" value="ECO:0007669"/>
    <property type="project" value="InterPro"/>
</dbReference>
<feature type="domain" description="PAC" evidence="17">
    <location>
        <begin position="399"/>
        <end position="455"/>
    </location>
</feature>
<dbReference type="PRINTS" id="PR00344">
    <property type="entry name" value="BCTRLSENSOR"/>
</dbReference>
<sequence>MATPVVLVAEDSPTQALKLQFLLEDAGYTVLLASDGEQALRLATDPQALQPPQLVITDILMPWLDGYQLTKALREHPATACLPVLLLTTLSDPKDIVRGMECGADAIVTKPYDDGQLLDQIARLLHGGVQAPPVYQGRTLDVPENPRRLFTLLLSTYESAVAQTRKLDVACATLRQQEALLREILHSLPADLAVLDKHGQVLASNVDPDRSCCDAGWCATLGRHGLNVLECWTAVETDGCPGQDTTTAQTCLMHDAPVSLTQEIRQLLDGQRGTVSREMACLAPGSSGRTWTLLKAAPMTWEHGGAVISLTDITEIKAAQQEAQAQRALLETILATAPDGIALKDRNLVYHAVNKAFCELLGRPDVEIIGKTDRDLFPLPAALLLEAADERVMAGAAAQDTCGAVQDVEDLEFTPARWVQLLRAPMHDADGRVAGVLCSVRDISLRKRMEEELTQAKRQAEQAALAKTEFLANMSHEIRTPLSGVIGMADLVLSGPLDAEQSGYMGLLKQSAQGLLVLLNDILDLSKIEAGMLEIREEPLNLRELVETVRHTFELSACSKGLQLIVDLQPDLPPLVVGDPIRLRQILINLVGNAIKFTPAGQVELRIRIGAPQADRLPLVLEVADTGIGISEEVMGKLFRPFSPVDASLARTHQGIGLGLTISRKLAVLMGGDIVVSSRVGQGSLFSARVLVGTTAPEEQPESPPAPADDASCRAEATSPAQDAAGHAPVAGRRLAVLLAEDHMVNSLLAARLIERQGHTVATAANGQEALQLLESHTFDCILMDIQMPIMDGIEATRRIRAGAGAFASRPGFDRSIPIIALTAHAMKGDKERFLKAGMDDYISKPLDRQQLLNILGAISQRQSNQGRLHGPAGGRSARHAQTGTAMSAPVADPLHAAHQQPTSDVRMQGGENMNDGQQQPAPGDDMPVLNTAVTLARIHGDEEFLALLYKTFLDDLQTRIGNFHAAFERGDVASLQKQAHSLKGAAATVDAEAARLAALALEHAAKQQDQAAMAEALHGLTIRLEQLQAAMRDMLERLPAP</sequence>
<evidence type="ECO:0000259" key="15">
    <source>
        <dbReference type="PROSITE" id="PS50110"/>
    </source>
</evidence>
<comment type="subunit">
    <text evidence="9">At low DSF concentrations, interacts with RpfF.</text>
</comment>
<dbReference type="InterPro" id="IPR036097">
    <property type="entry name" value="HisK_dim/P_sf"/>
</dbReference>
<dbReference type="STRING" id="1121448.DGI_1948"/>
<dbReference type="Pfam" id="PF08448">
    <property type="entry name" value="PAS_4"/>
    <property type="match status" value="1"/>
</dbReference>
<keyword evidence="7" id="KW-0067">ATP-binding</keyword>
<dbReference type="SMART" id="SM00388">
    <property type="entry name" value="HisKA"/>
    <property type="match status" value="1"/>
</dbReference>
<proteinExistence type="predicted"/>
<dbReference type="Gene3D" id="3.40.50.2300">
    <property type="match status" value="2"/>
</dbReference>
<feature type="region of interest" description="Disordered" evidence="13">
    <location>
        <begin position="695"/>
        <end position="727"/>
    </location>
</feature>
<dbReference type="GO" id="GO:0005524">
    <property type="term" value="F:ATP binding"/>
    <property type="evidence" value="ECO:0007669"/>
    <property type="project" value="UniProtKB-KW"/>
</dbReference>
<dbReference type="EMBL" id="CP006585">
    <property type="protein sequence ID" value="AGW13725.1"/>
    <property type="molecule type" value="Genomic_DNA"/>
</dbReference>
<dbReference type="PROSITE" id="PS50109">
    <property type="entry name" value="HIS_KIN"/>
    <property type="match status" value="1"/>
</dbReference>
<organism evidence="19 20">
    <name type="scientific">Megalodesulfovibrio gigas (strain ATCC 19364 / DSM 1382 / NCIMB 9332 / VKM B-1759)</name>
    <name type="common">Desulfovibrio gigas</name>
    <dbReference type="NCBI Taxonomy" id="1121448"/>
    <lineage>
        <taxon>Bacteria</taxon>
        <taxon>Pseudomonadati</taxon>
        <taxon>Thermodesulfobacteriota</taxon>
        <taxon>Desulfovibrionia</taxon>
        <taxon>Desulfovibrionales</taxon>
        <taxon>Desulfovibrionaceae</taxon>
        <taxon>Megalodesulfovibrio</taxon>
    </lineage>
</organism>
<name>T2GAX0_MEGG1</name>
<dbReference type="PROSITE" id="PS50112">
    <property type="entry name" value="PAS"/>
    <property type="match status" value="1"/>
</dbReference>
<dbReference type="SUPFAM" id="SSF52172">
    <property type="entry name" value="CheY-like"/>
    <property type="match status" value="2"/>
</dbReference>
<evidence type="ECO:0000256" key="3">
    <source>
        <dbReference type="ARBA" id="ARBA00022553"/>
    </source>
</evidence>
<dbReference type="CDD" id="cd00130">
    <property type="entry name" value="PAS"/>
    <property type="match status" value="1"/>
</dbReference>
<dbReference type="PANTHER" id="PTHR45339">
    <property type="entry name" value="HYBRID SIGNAL TRANSDUCTION HISTIDINE KINASE J"/>
    <property type="match status" value="1"/>
</dbReference>
<evidence type="ECO:0000256" key="11">
    <source>
        <dbReference type="PROSITE-ProRule" id="PRU00110"/>
    </source>
</evidence>
<dbReference type="Pfam" id="PF02518">
    <property type="entry name" value="HATPase_c"/>
    <property type="match status" value="1"/>
</dbReference>
<dbReference type="FunFam" id="3.30.565.10:FF:000010">
    <property type="entry name" value="Sensor histidine kinase RcsC"/>
    <property type="match status" value="1"/>
</dbReference>
<dbReference type="Gene3D" id="1.20.120.160">
    <property type="entry name" value="HPT domain"/>
    <property type="match status" value="1"/>
</dbReference>
<evidence type="ECO:0000256" key="12">
    <source>
        <dbReference type="PROSITE-ProRule" id="PRU00169"/>
    </source>
</evidence>
<comment type="catalytic activity">
    <reaction evidence="1">
        <text>ATP + protein L-histidine = ADP + protein N-phospho-L-histidine.</text>
        <dbReference type="EC" id="2.7.13.3"/>
    </reaction>
</comment>
<dbReference type="eggNOG" id="COG5002">
    <property type="taxonomic scope" value="Bacteria"/>
</dbReference>
<evidence type="ECO:0000256" key="5">
    <source>
        <dbReference type="ARBA" id="ARBA00022741"/>
    </source>
</evidence>
<keyword evidence="6 19" id="KW-0418">Kinase</keyword>
<dbReference type="PROSITE" id="PS50110">
    <property type="entry name" value="RESPONSE_REGULATORY"/>
    <property type="match status" value="2"/>
</dbReference>
<dbReference type="SUPFAM" id="SSF47384">
    <property type="entry name" value="Homodimeric domain of signal transducing histidine kinase"/>
    <property type="match status" value="1"/>
</dbReference>
<feature type="domain" description="Response regulatory" evidence="15">
    <location>
        <begin position="5"/>
        <end position="125"/>
    </location>
</feature>
<dbReference type="HOGENOM" id="CLU_000445_114_15_7"/>
<dbReference type="Gene3D" id="1.10.287.130">
    <property type="match status" value="1"/>
</dbReference>
<keyword evidence="20" id="KW-1185">Reference proteome</keyword>
<dbReference type="InterPro" id="IPR008207">
    <property type="entry name" value="Sig_transdc_His_kin_Hpt_dom"/>
</dbReference>
<evidence type="ECO:0000256" key="8">
    <source>
        <dbReference type="ARBA" id="ARBA00023012"/>
    </source>
</evidence>
<dbReference type="InterPro" id="IPR004358">
    <property type="entry name" value="Sig_transdc_His_kin-like_C"/>
</dbReference>
<dbReference type="InterPro" id="IPR036641">
    <property type="entry name" value="HPT_dom_sf"/>
</dbReference>
<feature type="modified residue" description="Phosphohistidine" evidence="11">
    <location>
        <position position="981"/>
    </location>
</feature>
<evidence type="ECO:0000256" key="7">
    <source>
        <dbReference type="ARBA" id="ARBA00022840"/>
    </source>
</evidence>
<keyword evidence="5" id="KW-0547">Nucleotide-binding</keyword>
<dbReference type="CDD" id="cd17546">
    <property type="entry name" value="REC_hyHK_CKI1_RcsC-like"/>
    <property type="match status" value="1"/>
</dbReference>
<dbReference type="SMART" id="SM00387">
    <property type="entry name" value="HATPase_c"/>
    <property type="match status" value="1"/>
</dbReference>
<protein>
    <recommendedName>
        <fullName evidence="10">Sensory/regulatory protein RpfC</fullName>
        <ecNumber evidence="2">2.7.13.3</ecNumber>
    </recommendedName>
</protein>
<dbReference type="Pfam" id="PF00512">
    <property type="entry name" value="HisKA"/>
    <property type="match status" value="1"/>
</dbReference>
<dbReference type="SMART" id="SM00091">
    <property type="entry name" value="PAS"/>
    <property type="match status" value="1"/>
</dbReference>
<reference evidence="20" key="2">
    <citation type="submission" date="2013-07" db="EMBL/GenBank/DDBJ databases">
        <authorList>
            <person name="Morais-Silva F.O."/>
            <person name="Rezende A.M."/>
            <person name="Pimentel C."/>
            <person name="Resende D.M."/>
            <person name="Santos C.I."/>
            <person name="Clemente C."/>
            <person name="de Oliveira L.M."/>
            <person name="da Silva S.M."/>
            <person name="Costa D.A."/>
            <person name="Varela-Raposo A."/>
            <person name="Horacio E.C.A."/>
            <person name="Matos M."/>
            <person name="Flores O."/>
            <person name="Ruiz J.C."/>
            <person name="Rodrigues-Pousada C."/>
        </authorList>
    </citation>
    <scope>NUCLEOTIDE SEQUENCE [LARGE SCALE GENOMIC DNA]</scope>
    <source>
        <strain evidence="20">ATCC 19364 / DSM 1382 / NCIMB 9332 / VKM B-1759</strain>
    </source>
</reference>
<evidence type="ECO:0000313" key="20">
    <source>
        <dbReference type="Proteomes" id="UP000016587"/>
    </source>
</evidence>
<dbReference type="PATRIC" id="fig|1121448.10.peg.1903"/>
<feature type="modified residue" description="4-aspartylphosphate" evidence="12">
    <location>
        <position position="58"/>
    </location>
</feature>
<keyword evidence="4" id="KW-0808">Transferase</keyword>
<dbReference type="InterPro" id="IPR011006">
    <property type="entry name" value="CheY-like_superfamily"/>
</dbReference>
<evidence type="ECO:0000259" key="18">
    <source>
        <dbReference type="PROSITE" id="PS50894"/>
    </source>
</evidence>
<dbReference type="SUPFAM" id="SSF55874">
    <property type="entry name" value="ATPase domain of HSP90 chaperone/DNA topoisomerase II/histidine kinase"/>
    <property type="match status" value="1"/>
</dbReference>
<dbReference type="Gene3D" id="3.30.565.10">
    <property type="entry name" value="Histidine kinase-like ATPase, C-terminal domain"/>
    <property type="match status" value="1"/>
</dbReference>
<dbReference type="EC" id="2.7.13.3" evidence="2"/>
<dbReference type="FunFam" id="1.10.287.130:FF:000002">
    <property type="entry name" value="Two-component osmosensing histidine kinase"/>
    <property type="match status" value="1"/>
</dbReference>
<dbReference type="PROSITE" id="PS50894">
    <property type="entry name" value="HPT"/>
    <property type="match status" value="1"/>
</dbReference>
<dbReference type="InterPro" id="IPR000014">
    <property type="entry name" value="PAS"/>
</dbReference>
<dbReference type="Gene3D" id="3.30.450.20">
    <property type="entry name" value="PAS domain"/>
    <property type="match status" value="2"/>
</dbReference>
<feature type="domain" description="PAS" evidence="16">
    <location>
        <begin position="326"/>
        <end position="372"/>
    </location>
</feature>
<dbReference type="SUPFAM" id="SSF55785">
    <property type="entry name" value="PYP-like sensor domain (PAS domain)"/>
    <property type="match status" value="1"/>
</dbReference>
<dbReference type="Pfam" id="PF01627">
    <property type="entry name" value="Hpt"/>
    <property type="match status" value="1"/>
</dbReference>
<dbReference type="InterPro" id="IPR013656">
    <property type="entry name" value="PAS_4"/>
</dbReference>
<dbReference type="PROSITE" id="PS50113">
    <property type="entry name" value="PAC"/>
    <property type="match status" value="1"/>
</dbReference>
<feature type="domain" description="HPt" evidence="18">
    <location>
        <begin position="942"/>
        <end position="1042"/>
    </location>
</feature>
<evidence type="ECO:0000256" key="9">
    <source>
        <dbReference type="ARBA" id="ARBA00064003"/>
    </source>
</evidence>
<dbReference type="InterPro" id="IPR005467">
    <property type="entry name" value="His_kinase_dom"/>
</dbReference>
<feature type="domain" description="Response regulatory" evidence="15">
    <location>
        <begin position="736"/>
        <end position="860"/>
    </location>
</feature>
<dbReference type="InterPro" id="IPR003661">
    <property type="entry name" value="HisK_dim/P_dom"/>
</dbReference>
<dbReference type="PANTHER" id="PTHR45339:SF5">
    <property type="entry name" value="HISTIDINE KINASE"/>
    <property type="match status" value="1"/>
</dbReference>
<evidence type="ECO:0000259" key="16">
    <source>
        <dbReference type="PROSITE" id="PS50112"/>
    </source>
</evidence>
<evidence type="ECO:0000256" key="6">
    <source>
        <dbReference type="ARBA" id="ARBA00022777"/>
    </source>
</evidence>
<keyword evidence="8" id="KW-0902">Two-component regulatory system</keyword>
<evidence type="ECO:0000259" key="17">
    <source>
        <dbReference type="PROSITE" id="PS50113"/>
    </source>
</evidence>
<accession>T2GAX0</accession>
<evidence type="ECO:0000259" key="14">
    <source>
        <dbReference type="PROSITE" id="PS50109"/>
    </source>
</evidence>
<dbReference type="InterPro" id="IPR001789">
    <property type="entry name" value="Sig_transdc_resp-reg_receiver"/>
</dbReference>
<evidence type="ECO:0000256" key="2">
    <source>
        <dbReference type="ARBA" id="ARBA00012438"/>
    </source>
</evidence>
<feature type="domain" description="Histidine kinase" evidence="14">
    <location>
        <begin position="473"/>
        <end position="694"/>
    </location>
</feature>
<evidence type="ECO:0000256" key="4">
    <source>
        <dbReference type="ARBA" id="ARBA00022679"/>
    </source>
</evidence>
<dbReference type="GO" id="GO:0005886">
    <property type="term" value="C:plasma membrane"/>
    <property type="evidence" value="ECO:0007669"/>
    <property type="project" value="UniProtKB-SubCell"/>
</dbReference>
<evidence type="ECO:0000256" key="13">
    <source>
        <dbReference type="SAM" id="MobiDB-lite"/>
    </source>
</evidence>
<dbReference type="Proteomes" id="UP000016587">
    <property type="component" value="Chromosome"/>
</dbReference>
<dbReference type="CDD" id="cd00082">
    <property type="entry name" value="HisKA"/>
    <property type="match status" value="1"/>
</dbReference>